<evidence type="ECO:0000256" key="4">
    <source>
        <dbReference type="ARBA" id="ARBA00022679"/>
    </source>
</evidence>
<dbReference type="InterPro" id="IPR001267">
    <property type="entry name" value="Thymidine_kinase"/>
</dbReference>
<dbReference type="GO" id="GO:0005524">
    <property type="term" value="F:ATP binding"/>
    <property type="evidence" value="ECO:0007669"/>
    <property type="project" value="UniProtKB-KW"/>
</dbReference>
<keyword evidence="9" id="KW-0067">ATP-binding</keyword>
<keyword evidence="8" id="KW-0862">Zinc</keyword>
<dbReference type="FunFam" id="3.40.50.300:FF:000948">
    <property type="entry name" value="Thymidine kinase"/>
    <property type="match status" value="1"/>
</dbReference>
<comment type="similarity">
    <text evidence="1">Belongs to the thymidine kinase family.</text>
</comment>
<sequence>MNSLSLEPAIDLIIGPMYAGKTVELTRRLTIYNEMGMKVLYVNSKKDDRSSDDFSTHNEMLGKLIYQTMKVESLSEVPVDLYEVIGIDEAQLFSDLYRYVLNWVEKRDKIVIVSGLNGDFRRQPFGEIVDLVPCCESVTKLSPFCTICKSKHNIIRAANFTKRIVSDQTTILIGGKEAYIPVCRKCF</sequence>
<evidence type="ECO:0000256" key="7">
    <source>
        <dbReference type="ARBA" id="ARBA00022777"/>
    </source>
</evidence>
<evidence type="ECO:0000256" key="8">
    <source>
        <dbReference type="ARBA" id="ARBA00022833"/>
    </source>
</evidence>
<evidence type="ECO:0000256" key="9">
    <source>
        <dbReference type="ARBA" id="ARBA00022840"/>
    </source>
</evidence>
<reference evidence="11" key="1">
    <citation type="journal article" date="2020" name="Nature">
        <title>Giant virus diversity and host interactions through global metagenomics.</title>
        <authorList>
            <person name="Schulz F."/>
            <person name="Roux S."/>
            <person name="Paez-Espino D."/>
            <person name="Jungbluth S."/>
            <person name="Walsh D.A."/>
            <person name="Denef V.J."/>
            <person name="McMahon K.D."/>
            <person name="Konstantinidis K.T."/>
            <person name="Eloe-Fadrosh E.A."/>
            <person name="Kyrpides N.C."/>
            <person name="Woyke T."/>
        </authorList>
    </citation>
    <scope>NUCLEOTIDE SEQUENCE</scope>
    <source>
        <strain evidence="11">GVMAG-M-3300005589-24</strain>
    </source>
</reference>
<evidence type="ECO:0000256" key="10">
    <source>
        <dbReference type="ARBA" id="ARBA00048254"/>
    </source>
</evidence>
<dbReference type="Gene3D" id="3.30.60.20">
    <property type="match status" value="1"/>
</dbReference>
<dbReference type="InterPro" id="IPR020633">
    <property type="entry name" value="Thymidine_kinase_CS"/>
</dbReference>
<dbReference type="PANTHER" id="PTHR11441">
    <property type="entry name" value="THYMIDINE KINASE"/>
    <property type="match status" value="1"/>
</dbReference>
<dbReference type="PIRSF" id="PIRSF035805">
    <property type="entry name" value="TK_cell"/>
    <property type="match status" value="1"/>
</dbReference>
<keyword evidence="3" id="KW-0237">DNA synthesis</keyword>
<evidence type="ECO:0000256" key="3">
    <source>
        <dbReference type="ARBA" id="ARBA00022634"/>
    </source>
</evidence>
<keyword evidence="5" id="KW-0479">Metal-binding</keyword>
<dbReference type="InterPro" id="IPR027417">
    <property type="entry name" value="P-loop_NTPase"/>
</dbReference>
<name>A0A6C0ELE2_9ZZZZ</name>
<dbReference type="SUPFAM" id="SSF57716">
    <property type="entry name" value="Glucocorticoid receptor-like (DNA-binding domain)"/>
    <property type="match status" value="1"/>
</dbReference>
<dbReference type="GO" id="GO:0004797">
    <property type="term" value="F:thymidine kinase activity"/>
    <property type="evidence" value="ECO:0007669"/>
    <property type="project" value="UniProtKB-EC"/>
</dbReference>
<comment type="catalytic activity">
    <reaction evidence="10">
        <text>thymidine + ATP = dTMP + ADP + H(+)</text>
        <dbReference type="Rhea" id="RHEA:19129"/>
        <dbReference type="ChEBI" id="CHEBI:15378"/>
        <dbReference type="ChEBI" id="CHEBI:17748"/>
        <dbReference type="ChEBI" id="CHEBI:30616"/>
        <dbReference type="ChEBI" id="CHEBI:63528"/>
        <dbReference type="ChEBI" id="CHEBI:456216"/>
        <dbReference type="EC" id="2.7.1.21"/>
    </reaction>
</comment>
<keyword evidence="4" id="KW-0808">Transferase</keyword>
<dbReference type="GO" id="GO:0046872">
    <property type="term" value="F:metal ion binding"/>
    <property type="evidence" value="ECO:0007669"/>
    <property type="project" value="UniProtKB-KW"/>
</dbReference>
<dbReference type="EMBL" id="MN738877">
    <property type="protein sequence ID" value="QHT29481.1"/>
    <property type="molecule type" value="Genomic_DNA"/>
</dbReference>
<evidence type="ECO:0000313" key="11">
    <source>
        <dbReference type="EMBL" id="QHT29481.1"/>
    </source>
</evidence>
<keyword evidence="6" id="KW-0547">Nucleotide-binding</keyword>
<dbReference type="PANTHER" id="PTHR11441:SF0">
    <property type="entry name" value="THYMIDINE KINASE, CYTOSOLIC"/>
    <property type="match status" value="1"/>
</dbReference>
<evidence type="ECO:0000256" key="6">
    <source>
        <dbReference type="ARBA" id="ARBA00022741"/>
    </source>
</evidence>
<accession>A0A6C0ELE2</accession>
<dbReference type="GO" id="GO:0046104">
    <property type="term" value="P:thymidine metabolic process"/>
    <property type="evidence" value="ECO:0007669"/>
    <property type="project" value="TreeGrafter"/>
</dbReference>
<protein>
    <recommendedName>
        <fullName evidence="2">thymidine kinase</fullName>
        <ecNumber evidence="2">2.7.1.21</ecNumber>
    </recommendedName>
</protein>
<dbReference type="AlphaFoldDB" id="A0A6C0ELE2"/>
<dbReference type="EC" id="2.7.1.21" evidence="2"/>
<dbReference type="GO" id="GO:0071897">
    <property type="term" value="P:DNA biosynthetic process"/>
    <property type="evidence" value="ECO:0007669"/>
    <property type="project" value="UniProtKB-KW"/>
</dbReference>
<dbReference type="SUPFAM" id="SSF52540">
    <property type="entry name" value="P-loop containing nucleoside triphosphate hydrolases"/>
    <property type="match status" value="1"/>
</dbReference>
<dbReference type="Pfam" id="PF00265">
    <property type="entry name" value="TK"/>
    <property type="match status" value="1"/>
</dbReference>
<dbReference type="Gene3D" id="3.40.50.300">
    <property type="entry name" value="P-loop containing nucleotide triphosphate hydrolases"/>
    <property type="match status" value="1"/>
</dbReference>
<organism evidence="11">
    <name type="scientific">viral metagenome</name>
    <dbReference type="NCBI Taxonomy" id="1070528"/>
    <lineage>
        <taxon>unclassified sequences</taxon>
        <taxon>metagenomes</taxon>
        <taxon>organismal metagenomes</taxon>
    </lineage>
</organism>
<keyword evidence="7" id="KW-0418">Kinase</keyword>
<proteinExistence type="inferred from homology"/>
<dbReference type="PROSITE" id="PS00603">
    <property type="entry name" value="TK_CELLULAR_TYPE"/>
    <property type="match status" value="1"/>
</dbReference>
<evidence type="ECO:0000256" key="2">
    <source>
        <dbReference type="ARBA" id="ARBA00012118"/>
    </source>
</evidence>
<evidence type="ECO:0000256" key="1">
    <source>
        <dbReference type="ARBA" id="ARBA00007587"/>
    </source>
</evidence>
<evidence type="ECO:0000256" key="5">
    <source>
        <dbReference type="ARBA" id="ARBA00022723"/>
    </source>
</evidence>